<evidence type="ECO:0000256" key="1">
    <source>
        <dbReference type="ARBA" id="ARBA00004167"/>
    </source>
</evidence>
<keyword evidence="7 9" id="KW-0811">Translocation</keyword>
<evidence type="ECO:0000256" key="3">
    <source>
        <dbReference type="ARBA" id="ARBA00022475"/>
    </source>
</evidence>
<accession>A0ABP7M5Z6</accession>
<keyword evidence="10" id="KW-0175">Coiled coil</keyword>
<evidence type="ECO:0000256" key="5">
    <source>
        <dbReference type="ARBA" id="ARBA00022927"/>
    </source>
</evidence>
<evidence type="ECO:0000256" key="4">
    <source>
        <dbReference type="ARBA" id="ARBA00022692"/>
    </source>
</evidence>
<evidence type="ECO:0000256" key="10">
    <source>
        <dbReference type="SAM" id="Coils"/>
    </source>
</evidence>
<keyword evidence="6 9" id="KW-1133">Transmembrane helix</keyword>
<keyword evidence="3 9" id="KW-1003">Cell membrane</keyword>
<dbReference type="HAMAP" id="MF_00237">
    <property type="entry name" value="TatB"/>
    <property type="match status" value="1"/>
</dbReference>
<evidence type="ECO:0000313" key="12">
    <source>
        <dbReference type="EMBL" id="GAA3913469.1"/>
    </source>
</evidence>
<evidence type="ECO:0000256" key="11">
    <source>
        <dbReference type="SAM" id="MobiDB-lite"/>
    </source>
</evidence>
<sequence length="138" mass="15337">MFDIGFSELLVIAVVALLVLGPERLPKAARFAGLWVRRARAQWYSVRSELERELAADELKRSLRETQEQMRDIDASVRAADAEARREFDAMRSATRAIGDEAAAVEPPPAVTPTDRRDAPGYEPEPDDASGEARDDRA</sequence>
<dbReference type="PANTHER" id="PTHR33162">
    <property type="entry name" value="SEC-INDEPENDENT PROTEIN TRANSLOCASE PROTEIN TATA, CHLOROPLASTIC"/>
    <property type="match status" value="1"/>
</dbReference>
<evidence type="ECO:0000256" key="6">
    <source>
        <dbReference type="ARBA" id="ARBA00022989"/>
    </source>
</evidence>
<proteinExistence type="inferred from homology"/>
<gene>
    <name evidence="9" type="primary">tatB</name>
    <name evidence="12" type="ORF">GCM10022229_02760</name>
</gene>
<dbReference type="EMBL" id="BAAAZU010000001">
    <property type="protein sequence ID" value="GAA3913469.1"/>
    <property type="molecule type" value="Genomic_DNA"/>
</dbReference>
<organism evidence="12 13">
    <name type="scientific">Luteimonas lutimaris</name>
    <dbReference type="NCBI Taxonomy" id="698645"/>
    <lineage>
        <taxon>Bacteria</taxon>
        <taxon>Pseudomonadati</taxon>
        <taxon>Pseudomonadota</taxon>
        <taxon>Gammaproteobacteria</taxon>
        <taxon>Lysobacterales</taxon>
        <taxon>Lysobacteraceae</taxon>
        <taxon>Luteimonas</taxon>
    </lineage>
</organism>
<evidence type="ECO:0000256" key="7">
    <source>
        <dbReference type="ARBA" id="ARBA00023010"/>
    </source>
</evidence>
<dbReference type="RefSeq" id="WP_344758124.1">
    <property type="nucleotide sequence ID" value="NZ_BAAAZU010000001.1"/>
</dbReference>
<dbReference type="NCBIfam" id="TIGR01410">
    <property type="entry name" value="tatB"/>
    <property type="match status" value="1"/>
</dbReference>
<reference evidence="13" key="1">
    <citation type="journal article" date="2019" name="Int. J. Syst. Evol. Microbiol.">
        <title>The Global Catalogue of Microorganisms (GCM) 10K type strain sequencing project: providing services to taxonomists for standard genome sequencing and annotation.</title>
        <authorList>
            <consortium name="The Broad Institute Genomics Platform"/>
            <consortium name="The Broad Institute Genome Sequencing Center for Infectious Disease"/>
            <person name="Wu L."/>
            <person name="Ma J."/>
        </authorList>
    </citation>
    <scope>NUCLEOTIDE SEQUENCE [LARGE SCALE GENOMIC DNA]</scope>
    <source>
        <strain evidence="13">JCM 16916</strain>
    </source>
</reference>
<feature type="region of interest" description="Disordered" evidence="11">
    <location>
        <begin position="96"/>
        <end position="138"/>
    </location>
</feature>
<dbReference type="Proteomes" id="UP001501727">
    <property type="component" value="Unassembled WGS sequence"/>
</dbReference>
<protein>
    <recommendedName>
        <fullName evidence="9">Sec-independent protein translocase protein TatB</fullName>
    </recommendedName>
</protein>
<dbReference type="InterPro" id="IPR003369">
    <property type="entry name" value="TatA/B/E"/>
</dbReference>
<dbReference type="PANTHER" id="PTHR33162:SF1">
    <property type="entry name" value="SEC-INDEPENDENT PROTEIN TRANSLOCASE PROTEIN TATA, CHLOROPLASTIC"/>
    <property type="match status" value="1"/>
</dbReference>
<name>A0ABP7M5Z6_9GAMM</name>
<keyword evidence="8 9" id="KW-0472">Membrane</keyword>
<evidence type="ECO:0000313" key="13">
    <source>
        <dbReference type="Proteomes" id="UP001501727"/>
    </source>
</evidence>
<evidence type="ECO:0000256" key="2">
    <source>
        <dbReference type="ARBA" id="ARBA00022448"/>
    </source>
</evidence>
<comment type="function">
    <text evidence="9">Part of the twin-arginine translocation (Tat) system that transports large folded proteins containing a characteristic twin-arginine motif in their signal peptide across membranes. Together with TatC, TatB is part of a receptor directly interacting with Tat signal peptides. TatB may form an oligomeric binding site that transiently accommodates folded Tat precursor proteins before their translocation.</text>
</comment>
<dbReference type="PRINTS" id="PR01506">
    <property type="entry name" value="TATBPROTEIN"/>
</dbReference>
<comment type="caution">
    <text evidence="12">The sequence shown here is derived from an EMBL/GenBank/DDBJ whole genome shotgun (WGS) entry which is preliminary data.</text>
</comment>
<comment type="subunit">
    <text evidence="9">The Tat system comprises two distinct complexes: a TatABC complex, containing multiple copies of TatA, TatB and TatC subunits, and a separate TatA complex, containing only TatA subunits. Substrates initially bind to the TatABC complex, which probably triggers association of the separate TatA complex to form the active translocon.</text>
</comment>
<keyword evidence="4 9" id="KW-0812">Transmembrane</keyword>
<keyword evidence="13" id="KW-1185">Reference proteome</keyword>
<evidence type="ECO:0000256" key="8">
    <source>
        <dbReference type="ARBA" id="ARBA00023136"/>
    </source>
</evidence>
<comment type="similarity">
    <text evidence="9">Belongs to the TatB family.</text>
</comment>
<keyword evidence="5 9" id="KW-0653">Protein transport</keyword>
<evidence type="ECO:0000256" key="9">
    <source>
        <dbReference type="HAMAP-Rule" id="MF_00237"/>
    </source>
</evidence>
<dbReference type="Pfam" id="PF02416">
    <property type="entry name" value="TatA_B_E"/>
    <property type="match status" value="1"/>
</dbReference>
<dbReference type="Gene3D" id="1.20.5.3310">
    <property type="match status" value="1"/>
</dbReference>
<comment type="subcellular location">
    <subcellularLocation>
        <location evidence="9">Cell membrane</location>
        <topology evidence="9">Single-pass membrane protein</topology>
    </subcellularLocation>
    <subcellularLocation>
        <location evidence="1">Membrane</location>
        <topology evidence="1">Single-pass membrane protein</topology>
    </subcellularLocation>
</comment>
<dbReference type="InterPro" id="IPR018448">
    <property type="entry name" value="TatB"/>
</dbReference>
<feature type="coiled-coil region" evidence="10">
    <location>
        <begin position="56"/>
        <end position="83"/>
    </location>
</feature>
<keyword evidence="2 9" id="KW-0813">Transport</keyword>